<protein>
    <recommendedName>
        <fullName evidence="4">BZIP domain-containing protein</fullName>
    </recommendedName>
</protein>
<proteinExistence type="predicted"/>
<reference evidence="3" key="1">
    <citation type="journal article" date="2019" name="Int. J. Syst. Evol. Microbiol.">
        <title>The Global Catalogue of Microorganisms (GCM) 10K type strain sequencing project: providing services to taxonomists for standard genome sequencing and annotation.</title>
        <authorList>
            <consortium name="The Broad Institute Genomics Platform"/>
            <consortium name="The Broad Institute Genome Sequencing Center for Infectious Disease"/>
            <person name="Wu L."/>
            <person name="Ma J."/>
        </authorList>
    </citation>
    <scope>NUCLEOTIDE SEQUENCE [LARGE SCALE GENOMIC DNA]</scope>
    <source>
        <strain evidence="3">JCM 16373</strain>
    </source>
</reference>
<evidence type="ECO:0000313" key="3">
    <source>
        <dbReference type="Proteomes" id="UP001501447"/>
    </source>
</evidence>
<dbReference type="Proteomes" id="UP001501447">
    <property type="component" value="Unassembled WGS sequence"/>
</dbReference>
<evidence type="ECO:0000313" key="2">
    <source>
        <dbReference type="EMBL" id="GAA2628272.1"/>
    </source>
</evidence>
<accession>A0ABP6CTU8</accession>
<feature type="region of interest" description="Disordered" evidence="1">
    <location>
        <begin position="1"/>
        <end position="92"/>
    </location>
</feature>
<sequence length="395" mass="42474">MYTAPEPCQIAPIPDHHSAGRRDGEPIGGAASNGVCEDARRTKGERSTMPNNERGSNKESVRKRKRQYMQQRRQDPEFRAAEAARKRGVPQAADGWHRKQLIADAQLAQMAKVVYGEYQRLMGWPQVPPSGLRVAVNPERVGIKGREAAVVSLNELQPAAGPSGASVPPLVADHSLDLEDVGVRSRIFAAEVEWPDYQAAVQAKGNLLHMLQPEEFGPEAAPPAPSAGQAQNADPVRYADQAQPEPETELFGGVDLDALAAHAVDSNTWDWQSVGLWPASVNPVAPSALAHLPGVEGQAPDYYGTAALSQGMDQLSLATPHLPAPDVYNPVGQLPQVAYAQWDSTPFQQPSNQPYPRPYTQPAPQTGAYPPGRADQPGQPTGRKGGGRSGRPAHR</sequence>
<gene>
    <name evidence="2" type="ORF">GCM10009863_49200</name>
</gene>
<dbReference type="EMBL" id="BAAARJ010000017">
    <property type="protein sequence ID" value="GAA2628272.1"/>
    <property type="molecule type" value="Genomic_DNA"/>
</dbReference>
<organism evidence="2 3">
    <name type="scientific">Streptomyces axinellae</name>
    <dbReference type="NCBI Taxonomy" id="552788"/>
    <lineage>
        <taxon>Bacteria</taxon>
        <taxon>Bacillati</taxon>
        <taxon>Actinomycetota</taxon>
        <taxon>Actinomycetes</taxon>
        <taxon>Kitasatosporales</taxon>
        <taxon>Streptomycetaceae</taxon>
        <taxon>Streptomyces</taxon>
    </lineage>
</organism>
<feature type="compositionally biased region" description="Basic and acidic residues" evidence="1">
    <location>
        <begin position="72"/>
        <end position="85"/>
    </location>
</feature>
<feature type="region of interest" description="Disordered" evidence="1">
    <location>
        <begin position="345"/>
        <end position="395"/>
    </location>
</feature>
<feature type="compositionally biased region" description="Basic and acidic residues" evidence="1">
    <location>
        <begin position="14"/>
        <end position="25"/>
    </location>
</feature>
<comment type="caution">
    <text evidence="2">The sequence shown here is derived from an EMBL/GenBank/DDBJ whole genome shotgun (WGS) entry which is preliminary data.</text>
</comment>
<evidence type="ECO:0000256" key="1">
    <source>
        <dbReference type="SAM" id="MobiDB-lite"/>
    </source>
</evidence>
<feature type="region of interest" description="Disordered" evidence="1">
    <location>
        <begin position="215"/>
        <end position="244"/>
    </location>
</feature>
<name>A0ABP6CTU8_9ACTN</name>
<keyword evidence="3" id="KW-1185">Reference proteome</keyword>
<feature type="compositionally biased region" description="Basic and acidic residues" evidence="1">
    <location>
        <begin position="37"/>
        <end position="46"/>
    </location>
</feature>
<evidence type="ECO:0008006" key="4">
    <source>
        <dbReference type="Google" id="ProtNLM"/>
    </source>
</evidence>